<organism evidence="3 4">
    <name type="scientific">Fulvivirga sediminis</name>
    <dbReference type="NCBI Taxonomy" id="2803949"/>
    <lineage>
        <taxon>Bacteria</taxon>
        <taxon>Pseudomonadati</taxon>
        <taxon>Bacteroidota</taxon>
        <taxon>Cytophagia</taxon>
        <taxon>Cytophagales</taxon>
        <taxon>Fulvivirgaceae</taxon>
        <taxon>Fulvivirga</taxon>
    </lineage>
</organism>
<name>A0A937F7L5_9BACT</name>
<dbReference type="Proteomes" id="UP000659388">
    <property type="component" value="Unassembled WGS sequence"/>
</dbReference>
<keyword evidence="1" id="KW-0732">Signal</keyword>
<accession>A0A937F7L5</accession>
<keyword evidence="4" id="KW-1185">Reference proteome</keyword>
<dbReference type="AlphaFoldDB" id="A0A937F7L5"/>
<evidence type="ECO:0000259" key="2">
    <source>
        <dbReference type="Pfam" id="PF13568"/>
    </source>
</evidence>
<evidence type="ECO:0000313" key="3">
    <source>
        <dbReference type="EMBL" id="MBL3656099.1"/>
    </source>
</evidence>
<protein>
    <submittedName>
        <fullName evidence="3">PorT family protein</fullName>
    </submittedName>
</protein>
<reference evidence="3" key="1">
    <citation type="submission" date="2021-01" db="EMBL/GenBank/DDBJ databases">
        <title>Fulvivirga kasyanovii gen. nov., sp nov., a novel member of the phylum Bacteroidetes isolated from seawater in a mussel farm.</title>
        <authorList>
            <person name="Zhao L.-H."/>
            <person name="Wang Z.-J."/>
        </authorList>
    </citation>
    <scope>NUCLEOTIDE SEQUENCE</scope>
    <source>
        <strain evidence="3">2943</strain>
    </source>
</reference>
<dbReference type="InterPro" id="IPR025665">
    <property type="entry name" value="Beta-barrel_OMP_2"/>
</dbReference>
<comment type="caution">
    <text evidence="3">The sequence shown here is derived from an EMBL/GenBank/DDBJ whole genome shotgun (WGS) entry which is preliminary data.</text>
</comment>
<evidence type="ECO:0000256" key="1">
    <source>
        <dbReference type="SAM" id="SignalP"/>
    </source>
</evidence>
<dbReference type="RefSeq" id="WP_202243892.1">
    <property type="nucleotide sequence ID" value="NZ_JAESIY010000004.1"/>
</dbReference>
<evidence type="ECO:0000313" key="4">
    <source>
        <dbReference type="Proteomes" id="UP000659388"/>
    </source>
</evidence>
<sequence length="195" mass="21494">MKKIVLTLFVAAAFFSAVKAQVSGGVKGALNFATTVSPENDFDTDTKIAPAAGGFIEFGLVDKLSFQPELLLSFQGSRTKSGGTTSKLNLTYINIPLIFKYEIVGGLHAELGPQLGFLIAAHSKVKNDGYEEKRDVKDNLEGTDLGLNIGLGYEVQNLIFDLRYYWGWSKIYETGRNNEPVRNSLWQLGVGYRLF</sequence>
<dbReference type="EMBL" id="JAESIY010000004">
    <property type="protein sequence ID" value="MBL3656099.1"/>
    <property type="molecule type" value="Genomic_DNA"/>
</dbReference>
<gene>
    <name evidence="3" type="ORF">JL102_08160</name>
</gene>
<feature type="domain" description="Outer membrane protein beta-barrel" evidence="2">
    <location>
        <begin position="23"/>
        <end position="171"/>
    </location>
</feature>
<dbReference type="Pfam" id="PF13568">
    <property type="entry name" value="OMP_b-brl_2"/>
    <property type="match status" value="1"/>
</dbReference>
<proteinExistence type="predicted"/>
<feature type="signal peptide" evidence="1">
    <location>
        <begin position="1"/>
        <end position="20"/>
    </location>
</feature>
<feature type="chain" id="PRO_5038102852" evidence="1">
    <location>
        <begin position="21"/>
        <end position="195"/>
    </location>
</feature>